<evidence type="ECO:0008006" key="4">
    <source>
        <dbReference type="Google" id="ProtNLM"/>
    </source>
</evidence>
<name>A0ABP0VDP0_9BRYO</name>
<gene>
    <name evidence="2" type="ORF">CSSPJE1EN1_LOCUS27376</name>
</gene>
<feature type="region of interest" description="Disordered" evidence="1">
    <location>
        <begin position="413"/>
        <end position="439"/>
    </location>
</feature>
<organism evidence="2 3">
    <name type="scientific">Sphagnum jensenii</name>
    <dbReference type="NCBI Taxonomy" id="128206"/>
    <lineage>
        <taxon>Eukaryota</taxon>
        <taxon>Viridiplantae</taxon>
        <taxon>Streptophyta</taxon>
        <taxon>Embryophyta</taxon>
        <taxon>Bryophyta</taxon>
        <taxon>Sphagnophytina</taxon>
        <taxon>Sphagnopsida</taxon>
        <taxon>Sphagnales</taxon>
        <taxon>Sphagnaceae</taxon>
        <taxon>Sphagnum</taxon>
    </lineage>
</organism>
<dbReference type="Proteomes" id="UP001497444">
    <property type="component" value="Unassembled WGS sequence"/>
</dbReference>
<dbReference type="InterPro" id="IPR052894">
    <property type="entry name" value="AsmA-related"/>
</dbReference>
<sequence>MMVIPMVVDVDKYRPQIVSAVDEHINGKVELGKLSLSLWGKVSVDIAGVKVTDSGGHPVVSVNNAFIDIPLLPILTGSPEVTFKMQSPDVAVFKDKAGKMNVMALAKTSASPVASPTAKPADNSETKVPAIVANARLGFELRDATLTYKDETTGLSTQLKNLNFVAKDLSLSHPSEIELWSDLDTTLGKELTVKGPARLSGKLNPTVTAGQLDHFQLTATADLDSLEITMPGTFEKKKGVAANADIALSGSAKEMRIDQFNVKFFNADIKSSGTITGLENPATAAVQYQITSNEIELKPWTELVPMLKEYELGGSTTLSAAVGGQVSKLSYQAKVGVKDLTAKSAKLKEQPVINGNIVVTTDQIESLLFTLKAPGNDLTIKGKVVSFTAPQVTMDVTSSGMDLDRLMVTPEKTAPAKTEPASKAAGDNGALTTKTSGDMDAMLDPLRTNPIALKTNASINVDMKSIQAQVVRIDNLQGKMTFKDLVATLDHFSLKVFDGAVKLTASSQFKPKQPVYHFTADVAGLDLAKAISAEMAAFKNTITGRLNMNASGEGASFNPDLAKANLQMKGSFKVQNAEFTSIDVGKMASSALSESLGKIGGKIPGLAGKQLPAPPSKTMKYDLISSDFGISGGVFSAPNFVAKATPQQGIDLKGLTQVGLKDYGLKLEWEVIDTYNMTHAKDLNVNAGGIQVNHILAQGNNPVQFPVTAGCTALQPCFSYKDVSDVLGKVALSNVGSQGKSQILQKAIGDKLPGGVPPALKDKLKNLFGG</sequence>
<evidence type="ECO:0000313" key="3">
    <source>
        <dbReference type="Proteomes" id="UP001497444"/>
    </source>
</evidence>
<proteinExistence type="predicted"/>
<dbReference type="PANTHER" id="PTHR30441:SF8">
    <property type="entry name" value="DUF748 DOMAIN-CONTAINING PROTEIN"/>
    <property type="match status" value="1"/>
</dbReference>
<evidence type="ECO:0000313" key="2">
    <source>
        <dbReference type="EMBL" id="CAK9251998.1"/>
    </source>
</evidence>
<dbReference type="PANTHER" id="PTHR30441">
    <property type="entry name" value="DUF748 DOMAIN-CONTAINING PROTEIN"/>
    <property type="match status" value="1"/>
</dbReference>
<dbReference type="EMBL" id="CAXAQS010000539">
    <property type="protein sequence ID" value="CAK9251998.1"/>
    <property type="molecule type" value="Genomic_DNA"/>
</dbReference>
<keyword evidence="3" id="KW-1185">Reference proteome</keyword>
<reference evidence="2" key="1">
    <citation type="submission" date="2024-02" db="EMBL/GenBank/DDBJ databases">
        <authorList>
            <consortium name="ELIXIR-Norway"/>
            <consortium name="Elixir Norway"/>
        </authorList>
    </citation>
    <scope>NUCLEOTIDE SEQUENCE</scope>
</reference>
<evidence type="ECO:0000256" key="1">
    <source>
        <dbReference type="SAM" id="MobiDB-lite"/>
    </source>
</evidence>
<accession>A0ABP0VDP0</accession>
<comment type="caution">
    <text evidence="2">The sequence shown here is derived from an EMBL/GenBank/DDBJ whole genome shotgun (WGS) entry which is preliminary data.</text>
</comment>
<protein>
    <recommendedName>
        <fullName evidence="4">AsmA domain-containing protein</fullName>
    </recommendedName>
</protein>